<dbReference type="AlphaFoldDB" id="A0ABD2NTR6"/>
<keyword evidence="2" id="KW-1185">Reference proteome</keyword>
<evidence type="ECO:0000313" key="1">
    <source>
        <dbReference type="EMBL" id="KAL3281919.1"/>
    </source>
</evidence>
<name>A0ABD2NTR6_9CUCU</name>
<evidence type="ECO:0008006" key="3">
    <source>
        <dbReference type="Google" id="ProtNLM"/>
    </source>
</evidence>
<dbReference type="Proteomes" id="UP001516400">
    <property type="component" value="Unassembled WGS sequence"/>
</dbReference>
<gene>
    <name evidence="1" type="ORF">HHI36_005122</name>
</gene>
<evidence type="ECO:0000313" key="2">
    <source>
        <dbReference type="Proteomes" id="UP001516400"/>
    </source>
</evidence>
<organism evidence="1 2">
    <name type="scientific">Cryptolaemus montrouzieri</name>
    <dbReference type="NCBI Taxonomy" id="559131"/>
    <lineage>
        <taxon>Eukaryota</taxon>
        <taxon>Metazoa</taxon>
        <taxon>Ecdysozoa</taxon>
        <taxon>Arthropoda</taxon>
        <taxon>Hexapoda</taxon>
        <taxon>Insecta</taxon>
        <taxon>Pterygota</taxon>
        <taxon>Neoptera</taxon>
        <taxon>Endopterygota</taxon>
        <taxon>Coleoptera</taxon>
        <taxon>Polyphaga</taxon>
        <taxon>Cucujiformia</taxon>
        <taxon>Coccinelloidea</taxon>
        <taxon>Coccinellidae</taxon>
        <taxon>Scymninae</taxon>
        <taxon>Scymnini</taxon>
        <taxon>Cryptolaemus</taxon>
    </lineage>
</organism>
<dbReference type="EMBL" id="JABFTP020000144">
    <property type="protein sequence ID" value="KAL3281919.1"/>
    <property type="molecule type" value="Genomic_DNA"/>
</dbReference>
<protein>
    <recommendedName>
        <fullName evidence="3">Endonuclease-reverse transcriptase</fullName>
    </recommendedName>
</protein>
<comment type="caution">
    <text evidence="1">The sequence shown here is derived from an EMBL/GenBank/DDBJ whole genome shotgun (WGS) entry which is preliminary data.</text>
</comment>
<sequence>MVLGKLRNIITHRKQAPTTSKTEKFNTEALQDTTTQWLFNERLKTKITDNPIKQEQNVDDSWNTIKINILEAAKEALGTRIAGNATKHKSPPWFTEEIKASAKEKRESYVRYRSMKTQTEHRKYVEARNRVNTQIREIKREHWRNFRKDMENSEENMKYASRKEKKTVNEYVQLNQVSVKQWEQYLTELYNNEGSENDSDRQADHFEEEEIVVVVISNETITKAIQNLKNRKAQGIDNITNEMIKYGKKHSNKRNQGFIWKNPRQYQCAYRVEKEPFCTYIHEGRQKNPLTLQNETK</sequence>
<proteinExistence type="predicted"/>
<reference evidence="1 2" key="1">
    <citation type="journal article" date="2021" name="BMC Biol.">
        <title>Horizontally acquired antibacterial genes associated with adaptive radiation of ladybird beetles.</title>
        <authorList>
            <person name="Li H.S."/>
            <person name="Tang X.F."/>
            <person name="Huang Y.H."/>
            <person name="Xu Z.Y."/>
            <person name="Chen M.L."/>
            <person name="Du X.Y."/>
            <person name="Qiu B.Y."/>
            <person name="Chen P.T."/>
            <person name="Zhang W."/>
            <person name="Slipinski A."/>
            <person name="Escalona H.E."/>
            <person name="Waterhouse R.M."/>
            <person name="Zwick A."/>
            <person name="Pang H."/>
        </authorList>
    </citation>
    <scope>NUCLEOTIDE SEQUENCE [LARGE SCALE GENOMIC DNA]</scope>
    <source>
        <strain evidence="1">SYSU2018</strain>
    </source>
</reference>
<accession>A0ABD2NTR6</accession>